<evidence type="ECO:0000313" key="2">
    <source>
        <dbReference type="EMBL" id="AXB43198.1"/>
    </source>
</evidence>
<sequence>MPHPGGGEMSTLRRLRRLRVWLLAATAVVTLAALATFAGIQSTVAGVRAGTAPAVLEVVAAQDALVEADNAVVISFHTGQAALIGPGERHQSELVTARQSLAQVAEHNAAGAEGSRALQVVEGLLAGYANFVEQADAHYRQPETRMLGAADLWYASRLMHAPDNGILVRLGALADLQHTALREQLSGGWLAPAVAALWLLPALALLGLLGYAQFELRRRFRRRWNFWLAGATAVLLGLIVTTSFGFGSASGAKDAGSTVDMAVAEWRSGAVAEAAAARPELVSLLRDHCGPDCGGVVDELAATIPDGGAAPAATAGDPADDGRRVTQELAAADLPAFTEYLIAGLGLAIAGLVVAGFRRRIDEYRFRST</sequence>
<dbReference type="OrthoDB" id="4350469at2"/>
<feature type="transmembrane region" description="Helical" evidence="1">
    <location>
        <begin position="20"/>
        <end position="40"/>
    </location>
</feature>
<keyword evidence="3" id="KW-1185">Reference proteome</keyword>
<feature type="transmembrane region" description="Helical" evidence="1">
    <location>
        <begin position="340"/>
        <end position="357"/>
    </location>
</feature>
<feature type="transmembrane region" description="Helical" evidence="1">
    <location>
        <begin position="224"/>
        <end position="246"/>
    </location>
</feature>
<evidence type="ECO:0000256" key="1">
    <source>
        <dbReference type="SAM" id="Phobius"/>
    </source>
</evidence>
<reference evidence="2 3" key="1">
    <citation type="submission" date="2016-04" db="EMBL/GenBank/DDBJ databases">
        <title>Complete genome sequence and analysis of deep-sea sediment isolate, Amycolatopsis sp. WP1.</title>
        <authorList>
            <person name="Wang H."/>
            <person name="Chen S."/>
            <person name="Wu Q."/>
        </authorList>
    </citation>
    <scope>NUCLEOTIDE SEQUENCE [LARGE SCALE GENOMIC DNA]</scope>
    <source>
        <strain evidence="2 3">WP1</strain>
    </source>
</reference>
<protein>
    <submittedName>
        <fullName evidence="2">Uncharacterized protein</fullName>
    </submittedName>
</protein>
<dbReference type="AlphaFoldDB" id="A0A344L574"/>
<feature type="transmembrane region" description="Helical" evidence="1">
    <location>
        <begin position="189"/>
        <end position="212"/>
    </location>
</feature>
<dbReference type="KEGG" id="aab:A4R43_12075"/>
<dbReference type="EMBL" id="CP015163">
    <property type="protein sequence ID" value="AXB43198.1"/>
    <property type="molecule type" value="Genomic_DNA"/>
</dbReference>
<proteinExistence type="predicted"/>
<accession>A0A344L574</accession>
<keyword evidence="1" id="KW-0472">Membrane</keyword>
<keyword evidence="1" id="KW-1133">Transmembrane helix</keyword>
<keyword evidence="1" id="KW-0812">Transmembrane</keyword>
<dbReference type="Proteomes" id="UP000250434">
    <property type="component" value="Chromosome"/>
</dbReference>
<gene>
    <name evidence="2" type="ORF">A4R43_12075</name>
</gene>
<name>A0A344L574_9PSEU</name>
<organism evidence="2 3">
    <name type="scientific">Amycolatopsis albispora</name>
    <dbReference type="NCBI Taxonomy" id="1804986"/>
    <lineage>
        <taxon>Bacteria</taxon>
        <taxon>Bacillati</taxon>
        <taxon>Actinomycetota</taxon>
        <taxon>Actinomycetes</taxon>
        <taxon>Pseudonocardiales</taxon>
        <taxon>Pseudonocardiaceae</taxon>
        <taxon>Amycolatopsis</taxon>
    </lineage>
</organism>
<evidence type="ECO:0000313" key="3">
    <source>
        <dbReference type="Proteomes" id="UP000250434"/>
    </source>
</evidence>